<dbReference type="Gene3D" id="1.10.340.70">
    <property type="match status" value="1"/>
</dbReference>
<keyword evidence="2" id="KW-0695">RNA-directed DNA polymerase</keyword>
<keyword evidence="2" id="KW-0808">Transferase</keyword>
<dbReference type="Proteomes" id="UP001151760">
    <property type="component" value="Unassembled WGS sequence"/>
</dbReference>
<dbReference type="GO" id="GO:0003964">
    <property type="term" value="F:RNA-directed DNA polymerase activity"/>
    <property type="evidence" value="ECO:0007669"/>
    <property type="project" value="UniProtKB-KW"/>
</dbReference>
<keyword evidence="2" id="KW-0548">Nucleotidyltransferase</keyword>
<dbReference type="Gene3D" id="3.30.420.10">
    <property type="entry name" value="Ribonuclease H-like superfamily/Ribonuclease H"/>
    <property type="match status" value="1"/>
</dbReference>
<comment type="caution">
    <text evidence="2">The sequence shown here is derived from an EMBL/GenBank/DDBJ whole genome shotgun (WGS) entry which is preliminary data.</text>
</comment>
<keyword evidence="3" id="KW-1185">Reference proteome</keyword>
<name>A0ABQ5B694_9ASTR</name>
<dbReference type="InterPro" id="IPR012337">
    <property type="entry name" value="RNaseH-like_sf"/>
</dbReference>
<dbReference type="CDD" id="cd09279">
    <property type="entry name" value="RNase_HI_like"/>
    <property type="match status" value="1"/>
</dbReference>
<evidence type="ECO:0000259" key="1">
    <source>
        <dbReference type="Pfam" id="PF13456"/>
    </source>
</evidence>
<dbReference type="InterPro" id="IPR036397">
    <property type="entry name" value="RNaseH_sf"/>
</dbReference>
<dbReference type="InterPro" id="IPR002156">
    <property type="entry name" value="RNaseH_domain"/>
</dbReference>
<feature type="domain" description="RNase H type-1" evidence="1">
    <location>
        <begin position="83"/>
        <end position="193"/>
    </location>
</feature>
<accession>A0ABQ5B694</accession>
<dbReference type="EMBL" id="BQNB010012958">
    <property type="protein sequence ID" value="GJT10043.1"/>
    <property type="molecule type" value="Genomic_DNA"/>
</dbReference>
<reference evidence="2" key="2">
    <citation type="submission" date="2022-01" db="EMBL/GenBank/DDBJ databases">
        <authorList>
            <person name="Yamashiro T."/>
            <person name="Shiraishi A."/>
            <person name="Satake H."/>
            <person name="Nakayama K."/>
        </authorList>
    </citation>
    <scope>NUCLEOTIDE SEQUENCE</scope>
</reference>
<dbReference type="Pfam" id="PF13456">
    <property type="entry name" value="RVT_3"/>
    <property type="match status" value="1"/>
</dbReference>
<sequence length="315" mass="36154">MSSFSSMLQKDFKATWAIELGEHDIEFKGHNSVKGKILADFLAETPFAKYKDMETKKLEAANKEPKSESTWKLYTDRASSSDGLSAGLMLVSPKGKEYMYALKFEFKTTNNEVEYEALLVGLRIEEEMEIRDLAIFIDSQLVANQVKGLFEARQPVIKQYLEKTKEVLKNFNTYSMKYIRRNQNKKTDALSKLAFMTFKHLTKGMLVEVLANMSINSKEVSKITAETKENWMTPIYEYLLSGLLPEDPKEAKKAKNVIQEIHEGSCGFNVEPCSIVVKVMKQGYYWPSIYRDAAEAIQYCTRFQTYSIATRMPMT</sequence>
<protein>
    <submittedName>
        <fullName evidence="2">Reverse transcriptase domain-containing protein</fullName>
    </submittedName>
</protein>
<evidence type="ECO:0000313" key="3">
    <source>
        <dbReference type="Proteomes" id="UP001151760"/>
    </source>
</evidence>
<dbReference type="PANTHER" id="PTHR48475">
    <property type="entry name" value="RIBONUCLEASE H"/>
    <property type="match status" value="1"/>
</dbReference>
<dbReference type="PANTHER" id="PTHR48475:SF2">
    <property type="entry name" value="RIBONUCLEASE H"/>
    <property type="match status" value="1"/>
</dbReference>
<gene>
    <name evidence="2" type="ORF">Tco_0857085</name>
</gene>
<dbReference type="SUPFAM" id="SSF53098">
    <property type="entry name" value="Ribonuclease H-like"/>
    <property type="match status" value="1"/>
</dbReference>
<evidence type="ECO:0000313" key="2">
    <source>
        <dbReference type="EMBL" id="GJT10043.1"/>
    </source>
</evidence>
<reference evidence="2" key="1">
    <citation type="journal article" date="2022" name="Int. J. Mol. Sci.">
        <title>Draft Genome of Tanacetum Coccineum: Genomic Comparison of Closely Related Tanacetum-Family Plants.</title>
        <authorList>
            <person name="Yamashiro T."/>
            <person name="Shiraishi A."/>
            <person name="Nakayama K."/>
            <person name="Satake H."/>
        </authorList>
    </citation>
    <scope>NUCLEOTIDE SEQUENCE</scope>
</reference>
<organism evidence="2 3">
    <name type="scientific">Tanacetum coccineum</name>
    <dbReference type="NCBI Taxonomy" id="301880"/>
    <lineage>
        <taxon>Eukaryota</taxon>
        <taxon>Viridiplantae</taxon>
        <taxon>Streptophyta</taxon>
        <taxon>Embryophyta</taxon>
        <taxon>Tracheophyta</taxon>
        <taxon>Spermatophyta</taxon>
        <taxon>Magnoliopsida</taxon>
        <taxon>eudicotyledons</taxon>
        <taxon>Gunneridae</taxon>
        <taxon>Pentapetalae</taxon>
        <taxon>asterids</taxon>
        <taxon>campanulids</taxon>
        <taxon>Asterales</taxon>
        <taxon>Asteraceae</taxon>
        <taxon>Asteroideae</taxon>
        <taxon>Anthemideae</taxon>
        <taxon>Anthemidinae</taxon>
        <taxon>Tanacetum</taxon>
    </lineage>
</organism>
<proteinExistence type="predicted"/>